<reference evidence="5" key="1">
    <citation type="submission" date="2020-12" db="EMBL/GenBank/DDBJ databases">
        <title>Metabolic potential, ecology and presence of endohyphal bacteria is reflected in genomic diversity of Mucoromycotina.</title>
        <authorList>
            <person name="Muszewska A."/>
            <person name="Okrasinska A."/>
            <person name="Steczkiewicz K."/>
            <person name="Drgas O."/>
            <person name="Orlowska M."/>
            <person name="Perlinska-Lenart U."/>
            <person name="Aleksandrzak-Piekarczyk T."/>
            <person name="Szatraj K."/>
            <person name="Zielenkiewicz U."/>
            <person name="Pilsyk S."/>
            <person name="Malc E."/>
            <person name="Mieczkowski P."/>
            <person name="Kruszewska J.S."/>
            <person name="Biernat P."/>
            <person name="Pawlowska J."/>
        </authorList>
    </citation>
    <scope>NUCLEOTIDE SEQUENCE</scope>
    <source>
        <strain evidence="5">WA0000067209</strain>
    </source>
</reference>
<keyword evidence="3" id="KW-1133">Transmembrane helix</keyword>
<feature type="transmembrane region" description="Helical" evidence="3">
    <location>
        <begin position="254"/>
        <end position="271"/>
    </location>
</feature>
<dbReference type="AlphaFoldDB" id="A0A8H7UFK4"/>
<keyword evidence="1" id="KW-0479">Metal-binding</keyword>
<evidence type="ECO:0000256" key="2">
    <source>
        <dbReference type="SAM" id="MobiDB-lite"/>
    </source>
</evidence>
<evidence type="ECO:0000259" key="4">
    <source>
        <dbReference type="PROSITE" id="PS50089"/>
    </source>
</evidence>
<dbReference type="SUPFAM" id="SSF57850">
    <property type="entry name" value="RING/U-box"/>
    <property type="match status" value="1"/>
</dbReference>
<protein>
    <recommendedName>
        <fullName evidence="4">RING-type domain-containing protein</fullName>
    </recommendedName>
</protein>
<accession>A0A8H7UFK4</accession>
<feature type="domain" description="RING-type" evidence="4">
    <location>
        <begin position="441"/>
        <end position="482"/>
    </location>
</feature>
<dbReference type="Pfam" id="PF13639">
    <property type="entry name" value="zf-RING_2"/>
    <property type="match status" value="1"/>
</dbReference>
<dbReference type="PANTHER" id="PTHR46225">
    <property type="entry name" value="C3H4 TYPE ZINC FINGER PROTEIN"/>
    <property type="match status" value="1"/>
</dbReference>
<evidence type="ECO:0000313" key="6">
    <source>
        <dbReference type="Proteomes" id="UP000654370"/>
    </source>
</evidence>
<name>A0A8H7UFK4_MORIS</name>
<dbReference type="SMART" id="SM00184">
    <property type="entry name" value="RING"/>
    <property type="match status" value="1"/>
</dbReference>
<sequence>MAGHEASSVLEIEPESQVATAGSSDHSISTSLPDVSSQAAAQNLGAATSLSPTDTRAQSSILLESLSPSNAVAITTRTVNTTSRTVRWNWVNYLRDRWRTITSSNKMLLIFTLFLSTVQIVTSIIAIAISDDGVCERPLKIFLIVYTVRVILSFPFSVYQYLHPRRRRRTTRRRRGQTLRPAQIPQSPTATPGGNQDRRPPLSEAASAQNTSPTSPSTSITAISPADTTPTADNNAHSRRDFIIGARVDRAKSLLDLFATFWFVVGNYFLFGSTSCASSANILFYVTLAWVVLGYIMITIPIIFCAAAIFCLPCVLGESVISKAISDVKNVLFKPLLLVGLRIMQVGEPSEIGGASPEEIKKIPVLRFTADPNETSSIAESHISIRSAVPQRSEQHPRVGFFRRVLLKKTRKAKSQPDSQPPKSKEEYQSISFDNSEDAVCAICLSNYEQDELVCRLWCQHHFHKDCLHEWLALNSMCPMCKQDSRGKEYELVEVEEA</sequence>
<dbReference type="EMBL" id="JAEPQZ010000005">
    <property type="protein sequence ID" value="KAG2181190.1"/>
    <property type="molecule type" value="Genomic_DNA"/>
</dbReference>
<keyword evidence="3" id="KW-0472">Membrane</keyword>
<comment type="caution">
    <text evidence="5">The sequence shown here is derived from an EMBL/GenBank/DDBJ whole genome shotgun (WGS) entry which is preliminary data.</text>
</comment>
<dbReference type="PROSITE" id="PS50089">
    <property type="entry name" value="ZF_RING_2"/>
    <property type="match status" value="1"/>
</dbReference>
<keyword evidence="3" id="KW-0812">Transmembrane</keyword>
<dbReference type="InterPro" id="IPR013083">
    <property type="entry name" value="Znf_RING/FYVE/PHD"/>
</dbReference>
<gene>
    <name evidence="5" type="ORF">INT43_008772</name>
</gene>
<evidence type="ECO:0000313" key="5">
    <source>
        <dbReference type="EMBL" id="KAG2181190.1"/>
    </source>
</evidence>
<dbReference type="InterPro" id="IPR001841">
    <property type="entry name" value="Znf_RING"/>
</dbReference>
<dbReference type="Proteomes" id="UP000654370">
    <property type="component" value="Unassembled WGS sequence"/>
</dbReference>
<keyword evidence="1" id="KW-0863">Zinc-finger</keyword>
<dbReference type="PANTHER" id="PTHR46225:SF19">
    <property type="entry name" value="RING-TYPE DOMAIN-CONTAINING PROTEIN"/>
    <property type="match status" value="1"/>
</dbReference>
<feature type="compositionally biased region" description="Low complexity" evidence="2">
    <location>
        <begin position="205"/>
        <end position="226"/>
    </location>
</feature>
<feature type="transmembrane region" description="Helical" evidence="3">
    <location>
        <begin position="141"/>
        <end position="162"/>
    </location>
</feature>
<dbReference type="GO" id="GO:0008270">
    <property type="term" value="F:zinc ion binding"/>
    <property type="evidence" value="ECO:0007669"/>
    <property type="project" value="UniProtKB-KW"/>
</dbReference>
<feature type="transmembrane region" description="Helical" evidence="3">
    <location>
        <begin position="107"/>
        <end position="129"/>
    </location>
</feature>
<evidence type="ECO:0000256" key="3">
    <source>
        <dbReference type="SAM" id="Phobius"/>
    </source>
</evidence>
<feature type="region of interest" description="Disordered" evidence="2">
    <location>
        <begin position="1"/>
        <end position="32"/>
    </location>
</feature>
<proteinExistence type="predicted"/>
<feature type="region of interest" description="Disordered" evidence="2">
    <location>
        <begin position="410"/>
        <end position="429"/>
    </location>
</feature>
<keyword evidence="6" id="KW-1185">Reference proteome</keyword>
<feature type="region of interest" description="Disordered" evidence="2">
    <location>
        <begin position="167"/>
        <end position="234"/>
    </location>
</feature>
<organism evidence="5 6">
    <name type="scientific">Mortierella isabellina</name>
    <name type="common">Filamentous fungus</name>
    <name type="synonym">Umbelopsis isabellina</name>
    <dbReference type="NCBI Taxonomy" id="91625"/>
    <lineage>
        <taxon>Eukaryota</taxon>
        <taxon>Fungi</taxon>
        <taxon>Fungi incertae sedis</taxon>
        <taxon>Mucoromycota</taxon>
        <taxon>Mucoromycotina</taxon>
        <taxon>Umbelopsidomycetes</taxon>
        <taxon>Umbelopsidales</taxon>
        <taxon>Umbelopsidaceae</taxon>
        <taxon>Umbelopsis</taxon>
    </lineage>
</organism>
<keyword evidence="1" id="KW-0862">Zinc</keyword>
<feature type="compositionally biased region" description="Basic residues" evidence="2">
    <location>
        <begin position="167"/>
        <end position="177"/>
    </location>
</feature>
<dbReference type="OrthoDB" id="8062037at2759"/>
<feature type="transmembrane region" description="Helical" evidence="3">
    <location>
        <begin position="283"/>
        <end position="316"/>
    </location>
</feature>
<dbReference type="Gene3D" id="3.30.40.10">
    <property type="entry name" value="Zinc/RING finger domain, C3HC4 (zinc finger)"/>
    <property type="match status" value="1"/>
</dbReference>
<feature type="compositionally biased region" description="Polar residues" evidence="2">
    <location>
        <begin position="17"/>
        <end position="32"/>
    </location>
</feature>
<evidence type="ECO:0000256" key="1">
    <source>
        <dbReference type="PROSITE-ProRule" id="PRU00175"/>
    </source>
</evidence>
<feature type="compositionally biased region" description="Polar residues" evidence="2">
    <location>
        <begin position="184"/>
        <end position="194"/>
    </location>
</feature>